<sequence>NMHIYCPVLSGDSEEEMAETHLSEDKPESFMWTENAQIFLKTSGCGRFRFPGPGVFQCSFTSLVFVMSQEAEVLYRTRPWPESLLHLSSKTPAGMLFNIQCSEGAINQLHLPHCETKEGKDTLCFNGLLSVAHITDDDEMTILQPMKITDTHVLVDVPHLSALGLIWDNFCRFFQINQSVNGQVLLYLRPPGRGPPTLDVLLLCRNIPLSEVSKDHADSEYIKVSSDCILNVGYKYSAHCEPKSSKNPEVPKLFQNMYGPNFHPTFVVYLTTNPESLTLIIKDQHGTEVWKHDIYLPGNGVNETSIKDEILKTLKHLTNDDFEEFKWHLKHESFGNISPIQEADLENAKRWKVVGLILQHFRGAGGALEVTIMVLKKMDQNNLAESLENWAP</sequence>
<dbReference type="InterPro" id="IPR011029">
    <property type="entry name" value="DEATH-like_dom_sf"/>
</dbReference>
<accession>A0A3B3V2N1</accession>
<evidence type="ECO:0000256" key="4">
    <source>
        <dbReference type="ARBA" id="ARBA00022859"/>
    </source>
</evidence>
<dbReference type="PROSITE" id="PS50824">
    <property type="entry name" value="DAPIN"/>
    <property type="match status" value="1"/>
</dbReference>
<comment type="subcellular location">
    <subcellularLocation>
        <location evidence="1">Cytoplasm</location>
        <location evidence="1">Cytosol</location>
    </subcellularLocation>
</comment>
<evidence type="ECO:0000256" key="3">
    <source>
        <dbReference type="ARBA" id="ARBA00022588"/>
    </source>
</evidence>
<dbReference type="Ensembl" id="ENSPLAT00000014628.1">
    <property type="protein sequence ID" value="ENSPLAP00000020005.1"/>
    <property type="gene ID" value="ENSPLAG00000002578.1"/>
</dbReference>
<evidence type="ECO:0008006" key="9">
    <source>
        <dbReference type="Google" id="ProtNLM"/>
    </source>
</evidence>
<feature type="domain" description="Pyrin" evidence="5">
    <location>
        <begin position="301"/>
        <end position="392"/>
    </location>
</feature>
<organism evidence="7 8">
    <name type="scientific">Poecilia latipinna</name>
    <name type="common">sailfin molly</name>
    <dbReference type="NCBI Taxonomy" id="48699"/>
    <lineage>
        <taxon>Eukaryota</taxon>
        <taxon>Metazoa</taxon>
        <taxon>Chordata</taxon>
        <taxon>Craniata</taxon>
        <taxon>Vertebrata</taxon>
        <taxon>Euteleostomi</taxon>
        <taxon>Actinopterygii</taxon>
        <taxon>Neopterygii</taxon>
        <taxon>Teleostei</taxon>
        <taxon>Neoteleostei</taxon>
        <taxon>Acanthomorphata</taxon>
        <taxon>Ovalentaria</taxon>
        <taxon>Atherinomorphae</taxon>
        <taxon>Cyprinodontiformes</taxon>
        <taxon>Poeciliidae</taxon>
        <taxon>Poeciliinae</taxon>
        <taxon>Poecilia</taxon>
    </lineage>
</organism>
<reference evidence="7" key="1">
    <citation type="submission" date="2025-08" db="UniProtKB">
        <authorList>
            <consortium name="Ensembl"/>
        </authorList>
    </citation>
    <scope>IDENTIFICATION</scope>
</reference>
<keyword evidence="2" id="KW-0963">Cytoplasm</keyword>
<dbReference type="GO" id="GO:0045087">
    <property type="term" value="P:innate immune response"/>
    <property type="evidence" value="ECO:0007669"/>
    <property type="project" value="UniProtKB-KW"/>
</dbReference>
<reference evidence="7" key="2">
    <citation type="submission" date="2025-09" db="UniProtKB">
        <authorList>
            <consortium name="Ensembl"/>
        </authorList>
    </citation>
    <scope>IDENTIFICATION</scope>
</reference>
<dbReference type="CDD" id="cd08321">
    <property type="entry name" value="Pyrin_ASC-like"/>
    <property type="match status" value="1"/>
</dbReference>
<dbReference type="Pfam" id="PF13553">
    <property type="entry name" value="FIIND"/>
    <property type="match status" value="1"/>
</dbReference>
<dbReference type="PANTHER" id="PTHR46985">
    <property type="entry name" value="NACHT, LRR AND PYD DOMAINS-CONTAINING PROTEIN 1"/>
    <property type="match status" value="1"/>
</dbReference>
<dbReference type="InterPro" id="IPR051249">
    <property type="entry name" value="NLRP_Inflammasome"/>
</dbReference>
<dbReference type="Pfam" id="PF02758">
    <property type="entry name" value="PYRIN"/>
    <property type="match status" value="1"/>
</dbReference>
<name>A0A3B3V2N1_9TELE</name>
<evidence type="ECO:0000259" key="5">
    <source>
        <dbReference type="PROSITE" id="PS50824"/>
    </source>
</evidence>
<dbReference type="Proteomes" id="UP000261500">
    <property type="component" value="Unplaced"/>
</dbReference>
<dbReference type="GO" id="GO:0005829">
    <property type="term" value="C:cytosol"/>
    <property type="evidence" value="ECO:0007669"/>
    <property type="project" value="UniProtKB-SubCell"/>
</dbReference>
<dbReference type="Pfam" id="PF23679">
    <property type="entry name" value="UPA-FIIND"/>
    <property type="match status" value="1"/>
</dbReference>
<dbReference type="AlphaFoldDB" id="A0A3B3V2N1"/>
<evidence type="ECO:0000256" key="1">
    <source>
        <dbReference type="ARBA" id="ARBA00004514"/>
    </source>
</evidence>
<dbReference type="SUPFAM" id="SSF47986">
    <property type="entry name" value="DEATH domain"/>
    <property type="match status" value="1"/>
</dbReference>
<dbReference type="GeneTree" id="ENSGT00730000111912"/>
<evidence type="ECO:0000313" key="7">
    <source>
        <dbReference type="Ensembl" id="ENSPLAP00000020005.1"/>
    </source>
</evidence>
<keyword evidence="4" id="KW-0391">Immunity</keyword>
<evidence type="ECO:0000313" key="8">
    <source>
        <dbReference type="Proteomes" id="UP000261500"/>
    </source>
</evidence>
<evidence type="ECO:0000256" key="2">
    <source>
        <dbReference type="ARBA" id="ARBA00022490"/>
    </source>
</evidence>
<dbReference type="InterPro" id="IPR004020">
    <property type="entry name" value="DAPIN"/>
</dbReference>
<dbReference type="PANTHER" id="PTHR46985:SF2">
    <property type="entry name" value="APOPTOSIS-ASSOCIATED SPECK-LIKE PROTEIN CONTAINING A CARD"/>
    <property type="match status" value="1"/>
</dbReference>
<keyword evidence="3" id="KW-0399">Innate immunity</keyword>
<dbReference type="Gene3D" id="1.10.533.10">
    <property type="entry name" value="Death Domain, Fas"/>
    <property type="match status" value="1"/>
</dbReference>
<feature type="domain" description="FIIND" evidence="6">
    <location>
        <begin position="24"/>
        <end position="308"/>
    </location>
</feature>
<proteinExistence type="predicted"/>
<dbReference type="InterPro" id="IPR025307">
    <property type="entry name" value="FIIND_dom"/>
</dbReference>
<dbReference type="PROSITE" id="PS51830">
    <property type="entry name" value="FIIND"/>
    <property type="match status" value="1"/>
</dbReference>
<keyword evidence="8" id="KW-1185">Reference proteome</keyword>
<evidence type="ECO:0000259" key="6">
    <source>
        <dbReference type="PROSITE" id="PS51830"/>
    </source>
</evidence>
<dbReference type="SMART" id="SM01289">
    <property type="entry name" value="PYRIN"/>
    <property type="match status" value="1"/>
</dbReference>
<protein>
    <recommendedName>
        <fullName evidence="9">FIIND domain-containing protein</fullName>
    </recommendedName>
</protein>